<evidence type="ECO:0000256" key="2">
    <source>
        <dbReference type="ARBA" id="ARBA00022840"/>
    </source>
</evidence>
<dbReference type="EMBL" id="CAWYQH010000090">
    <property type="protein sequence ID" value="CAK8681975.1"/>
    <property type="molecule type" value="Genomic_DNA"/>
</dbReference>
<reference evidence="4 6" key="1">
    <citation type="submission" date="2024-02" db="EMBL/GenBank/DDBJ databases">
        <authorList>
            <person name="Daric V."/>
            <person name="Darras S."/>
        </authorList>
    </citation>
    <scope>NUCLEOTIDE SEQUENCE [LARGE SCALE GENOMIC DNA]</scope>
</reference>
<proteinExistence type="predicted"/>
<evidence type="ECO:0000313" key="4">
    <source>
        <dbReference type="EMBL" id="CAK8681975.1"/>
    </source>
</evidence>
<dbReference type="InterPro" id="IPR011009">
    <property type="entry name" value="Kinase-like_dom_sf"/>
</dbReference>
<gene>
    <name evidence="4" type="ORF">CVLEPA_LOCUS12199</name>
    <name evidence="5" type="ORF">CVLEPA_LOCUS12207</name>
</gene>
<name>A0ABP0FVI3_CLALP</name>
<dbReference type="InterPro" id="IPR000719">
    <property type="entry name" value="Prot_kinase_dom"/>
</dbReference>
<dbReference type="Proteomes" id="UP001642483">
    <property type="component" value="Unassembled WGS sequence"/>
</dbReference>
<keyword evidence="1" id="KW-0547">Nucleotide-binding</keyword>
<dbReference type="PANTHER" id="PTHR27001:SF931">
    <property type="entry name" value="OS11G0664100 PROTEIN"/>
    <property type="match status" value="1"/>
</dbReference>
<dbReference type="PROSITE" id="PS00108">
    <property type="entry name" value="PROTEIN_KINASE_ST"/>
    <property type="match status" value="1"/>
</dbReference>
<sequence>MEYFPAGNLKVILLDEDIVLGPLLRARFGAEIANGLAFIHNLFDDKRLLHGDIKPENILLTEDLHCKIGDFGTAQLSNYTCTAAPADRQNAGSSCSKPLSGLEQQPQSFADIGVYPFVAHNLLFKPQCGPSCSQSWTTLN</sequence>
<dbReference type="SUPFAM" id="SSF56112">
    <property type="entry name" value="Protein kinase-like (PK-like)"/>
    <property type="match status" value="1"/>
</dbReference>
<dbReference type="Pfam" id="PF00069">
    <property type="entry name" value="Pkinase"/>
    <property type="match status" value="1"/>
</dbReference>
<protein>
    <recommendedName>
        <fullName evidence="3">Protein kinase domain-containing protein</fullName>
    </recommendedName>
</protein>
<keyword evidence="6" id="KW-1185">Reference proteome</keyword>
<dbReference type="PANTHER" id="PTHR27001">
    <property type="entry name" value="OS01G0253100 PROTEIN"/>
    <property type="match status" value="1"/>
</dbReference>
<accession>A0ABP0FVI3</accession>
<dbReference type="InterPro" id="IPR008271">
    <property type="entry name" value="Ser/Thr_kinase_AS"/>
</dbReference>
<evidence type="ECO:0000313" key="5">
    <source>
        <dbReference type="EMBL" id="CAK8681983.1"/>
    </source>
</evidence>
<dbReference type="PROSITE" id="PS50011">
    <property type="entry name" value="PROTEIN_KINASE_DOM"/>
    <property type="match status" value="1"/>
</dbReference>
<keyword evidence="2" id="KW-0067">ATP-binding</keyword>
<evidence type="ECO:0000259" key="3">
    <source>
        <dbReference type="PROSITE" id="PS50011"/>
    </source>
</evidence>
<dbReference type="Gene3D" id="1.10.510.10">
    <property type="entry name" value="Transferase(Phosphotransferase) domain 1"/>
    <property type="match status" value="1"/>
</dbReference>
<organism evidence="4 6">
    <name type="scientific">Clavelina lepadiformis</name>
    <name type="common">Light-bulb sea squirt</name>
    <name type="synonym">Ascidia lepadiformis</name>
    <dbReference type="NCBI Taxonomy" id="159417"/>
    <lineage>
        <taxon>Eukaryota</taxon>
        <taxon>Metazoa</taxon>
        <taxon>Chordata</taxon>
        <taxon>Tunicata</taxon>
        <taxon>Ascidiacea</taxon>
        <taxon>Aplousobranchia</taxon>
        <taxon>Clavelinidae</taxon>
        <taxon>Clavelina</taxon>
    </lineage>
</organism>
<evidence type="ECO:0000313" key="6">
    <source>
        <dbReference type="Proteomes" id="UP001642483"/>
    </source>
</evidence>
<comment type="caution">
    <text evidence="4">The sequence shown here is derived from an EMBL/GenBank/DDBJ whole genome shotgun (WGS) entry which is preliminary data.</text>
</comment>
<feature type="domain" description="Protein kinase" evidence="3">
    <location>
        <begin position="1"/>
        <end position="140"/>
    </location>
</feature>
<evidence type="ECO:0000256" key="1">
    <source>
        <dbReference type="ARBA" id="ARBA00022741"/>
    </source>
</evidence>
<dbReference type="EMBL" id="CAWYQH010000090">
    <property type="protein sequence ID" value="CAK8681983.1"/>
    <property type="molecule type" value="Genomic_DNA"/>
</dbReference>